<protein>
    <submittedName>
        <fullName evidence="1">OPT oligopeptide transporter protein-domain-containing protein</fullName>
    </submittedName>
</protein>
<accession>A0ACC3THN8</accession>
<gene>
    <name evidence="1" type="ORF">V1517DRAFT_348225</name>
</gene>
<comment type="caution">
    <text evidence="1">The sequence shown here is derived from an EMBL/GenBank/DDBJ whole genome shotgun (WGS) entry which is preliminary data.</text>
</comment>
<reference evidence="2" key="1">
    <citation type="journal article" date="2024" name="Front. Bioeng. Biotechnol.">
        <title>Genome-scale model development and genomic sequencing of the oleaginous clade Lipomyces.</title>
        <authorList>
            <person name="Czajka J.J."/>
            <person name="Han Y."/>
            <person name="Kim J."/>
            <person name="Mondo S.J."/>
            <person name="Hofstad B.A."/>
            <person name="Robles A."/>
            <person name="Haridas S."/>
            <person name="Riley R."/>
            <person name="LaButti K."/>
            <person name="Pangilinan J."/>
            <person name="Andreopoulos W."/>
            <person name="Lipzen A."/>
            <person name="Yan J."/>
            <person name="Wang M."/>
            <person name="Ng V."/>
            <person name="Grigoriev I.V."/>
            <person name="Spatafora J.W."/>
            <person name="Magnuson J.K."/>
            <person name="Baker S.E."/>
            <person name="Pomraning K.R."/>
        </authorList>
    </citation>
    <scope>NUCLEOTIDE SEQUENCE [LARGE SCALE GENOMIC DNA]</scope>
    <source>
        <strain evidence="2">CBS 10300</strain>
    </source>
</reference>
<proteinExistence type="predicted"/>
<organism evidence="1 2">
    <name type="scientific">Lipomyces orientalis</name>
    <dbReference type="NCBI Taxonomy" id="1233043"/>
    <lineage>
        <taxon>Eukaryota</taxon>
        <taxon>Fungi</taxon>
        <taxon>Dikarya</taxon>
        <taxon>Ascomycota</taxon>
        <taxon>Saccharomycotina</taxon>
        <taxon>Lipomycetes</taxon>
        <taxon>Lipomycetales</taxon>
        <taxon>Lipomycetaceae</taxon>
        <taxon>Lipomyces</taxon>
    </lineage>
</organism>
<dbReference type="EMBL" id="MU970131">
    <property type="protein sequence ID" value="KAK9320377.1"/>
    <property type="molecule type" value="Genomic_DNA"/>
</dbReference>
<evidence type="ECO:0000313" key="2">
    <source>
        <dbReference type="Proteomes" id="UP001489719"/>
    </source>
</evidence>
<name>A0ACC3THN8_9ASCO</name>
<sequence length="877" mass="99801">MFSETKIQQKDIKDELHDYVTGQIPSPIEDASSNEFSKEKAGFVSVQEVVDIPNLREKALERLKGGMKKDLEDLLDIGPQTDYLFDMMSTMSVDEALHVLREAIEYHADDPNFPSETLHTIELMLKGEEAYGADHESFILDVLLEATLIKFHSPYPEVRAICDPTDDSSMPVETIRAYFLGILWVAIGSFINELFSFRQPSLKLRSTALQILLYPCGKLLEKILPDKGITLFGVRHSLNPGPWNFKEQMLATLMVNVGSSSTNFMSYVLTMKLKLFFDQTWVTFGFIFLLNFSTQFMGFGLAGILRRFVVYPPRAVWPSLLPTLMLNRTLLLPESGRRINGWTISKYKFFFICLVASMLYFFIPGYIFTGLSTFNWMTWIAPQHKVLAIVTGSSLGLGFNPWTTWDWAVMNYSNPLAIPFFSACNRYIGMFFAGLLMIALYWKNYKWTGYIPINSNGTWNNKGTAFNASQIVNDRLELDLAKYKSYSPPFISLGYLVDYGSEFTLFTLSFIYIGLSEWTQIKASMQGFWRSLKDRKRSNFEMHKDPISRMMAKYPEVPDWWYLCILLLSLAFGIIAVECWPTGTPSWSVIVIIIVCVVLVIPSAVIYSVTGYQLGFNDIGIILAGYMVPGHAIANMICRVYGWNVDAEAESFIGDQKLAHYSKIPPRAMFRCQMLATLIQTFSTIGALDVLMKSIPDLCSTTQADKFVCTFPRSLYTATLVWGVVGPNRVFNTLYPMLKWAFLIGVLAAVPCYYVRKYFYKYLKHFNPILFLSGMTRFESSYNLSYYTPGIQLSFIFMYYIRRRYLAWWTKYNYVLTSALAAGVAFAGILIFASLQSTKTSFKWWGNTISSAGVDGARTASLFTLPVGAHFGPDTWE</sequence>
<dbReference type="Proteomes" id="UP001489719">
    <property type="component" value="Unassembled WGS sequence"/>
</dbReference>
<evidence type="ECO:0000313" key="1">
    <source>
        <dbReference type="EMBL" id="KAK9320377.1"/>
    </source>
</evidence>
<keyword evidence="2" id="KW-1185">Reference proteome</keyword>